<dbReference type="AlphaFoldDB" id="A0A3L6EX25"/>
<name>A0A3L6EX25_MAIZE</name>
<evidence type="ECO:0000256" key="1">
    <source>
        <dbReference type="SAM" id="MobiDB-lite"/>
    </source>
</evidence>
<accession>A0A3L6EX25</accession>
<evidence type="ECO:0000313" key="3">
    <source>
        <dbReference type="Proteomes" id="UP000251960"/>
    </source>
</evidence>
<sequence>MNDLFSSASFKKYADLKQQVVLDDMEAGGGEGEAEGAGLDGFFEDVEGVKDDLRGLEALCRRLQSAHEESKTAHDARSPAAGQARPPTALSATFPA</sequence>
<dbReference type="Proteomes" id="UP000251960">
    <property type="component" value="Chromosome 4"/>
</dbReference>
<dbReference type="EMBL" id="NCVQ01000005">
    <property type="protein sequence ID" value="PWZ25279.1"/>
    <property type="molecule type" value="Genomic_DNA"/>
</dbReference>
<feature type="compositionally biased region" description="Basic and acidic residues" evidence="1">
    <location>
        <begin position="65"/>
        <end position="77"/>
    </location>
</feature>
<gene>
    <name evidence="2" type="primary">SYP124_2</name>
    <name evidence="2" type="ORF">Zm00014a_011818</name>
</gene>
<evidence type="ECO:0000313" key="2">
    <source>
        <dbReference type="EMBL" id="PWZ25279.1"/>
    </source>
</evidence>
<proteinExistence type="predicted"/>
<feature type="region of interest" description="Disordered" evidence="1">
    <location>
        <begin position="64"/>
        <end position="96"/>
    </location>
</feature>
<protein>
    <submittedName>
        <fullName evidence="2">Syntaxin-124</fullName>
    </submittedName>
</protein>
<comment type="caution">
    <text evidence="2">The sequence shown here is derived from an EMBL/GenBank/DDBJ whole genome shotgun (WGS) entry which is preliminary data.</text>
</comment>
<organism evidence="2 3">
    <name type="scientific">Zea mays</name>
    <name type="common">Maize</name>
    <dbReference type="NCBI Taxonomy" id="4577"/>
    <lineage>
        <taxon>Eukaryota</taxon>
        <taxon>Viridiplantae</taxon>
        <taxon>Streptophyta</taxon>
        <taxon>Embryophyta</taxon>
        <taxon>Tracheophyta</taxon>
        <taxon>Spermatophyta</taxon>
        <taxon>Magnoliopsida</taxon>
        <taxon>Liliopsida</taxon>
        <taxon>Poales</taxon>
        <taxon>Poaceae</taxon>
        <taxon>PACMAD clade</taxon>
        <taxon>Panicoideae</taxon>
        <taxon>Andropogonodae</taxon>
        <taxon>Andropogoneae</taxon>
        <taxon>Tripsacinae</taxon>
        <taxon>Zea</taxon>
    </lineage>
</organism>
<reference evidence="2 3" key="1">
    <citation type="journal article" date="2018" name="Nat. Genet.">
        <title>Extensive intraspecific gene order and gene structural variations between Mo17 and other maize genomes.</title>
        <authorList>
            <person name="Sun S."/>
            <person name="Zhou Y."/>
            <person name="Chen J."/>
            <person name="Shi J."/>
            <person name="Zhao H."/>
            <person name="Zhao H."/>
            <person name="Song W."/>
            <person name="Zhang M."/>
            <person name="Cui Y."/>
            <person name="Dong X."/>
            <person name="Liu H."/>
            <person name="Ma X."/>
            <person name="Jiao Y."/>
            <person name="Wang B."/>
            <person name="Wei X."/>
            <person name="Stein J.C."/>
            <person name="Glaubitz J.C."/>
            <person name="Lu F."/>
            <person name="Yu G."/>
            <person name="Liang C."/>
            <person name="Fengler K."/>
            <person name="Li B."/>
            <person name="Rafalski A."/>
            <person name="Schnable P.S."/>
            <person name="Ware D.H."/>
            <person name="Buckler E.S."/>
            <person name="Lai J."/>
        </authorList>
    </citation>
    <scope>NUCLEOTIDE SEQUENCE [LARGE SCALE GENOMIC DNA]</scope>
    <source>
        <strain evidence="3">cv. Missouri 17</strain>
        <tissue evidence="2">Seedling</tissue>
    </source>
</reference>